<protein>
    <recommendedName>
        <fullName evidence="4">Holin</fullName>
    </recommendedName>
</protein>
<keyword evidence="1" id="KW-0812">Transmembrane</keyword>
<dbReference type="Pfam" id="PF04531">
    <property type="entry name" value="Phage_holin_1"/>
    <property type="match status" value="1"/>
</dbReference>
<evidence type="ECO:0000313" key="3">
    <source>
        <dbReference type="Proteomes" id="UP000659344"/>
    </source>
</evidence>
<keyword evidence="1" id="KW-1133">Transmembrane helix</keyword>
<name>A0ABQ1YMK4_9BACL</name>
<evidence type="ECO:0008006" key="4">
    <source>
        <dbReference type="Google" id="ProtNLM"/>
    </source>
</evidence>
<dbReference type="EMBL" id="BMFT01000002">
    <property type="protein sequence ID" value="GGH31745.1"/>
    <property type="molecule type" value="Genomic_DNA"/>
</dbReference>
<accession>A0ABQ1YMK4</accession>
<dbReference type="Proteomes" id="UP000659344">
    <property type="component" value="Unassembled WGS sequence"/>
</dbReference>
<evidence type="ECO:0000313" key="2">
    <source>
        <dbReference type="EMBL" id="GGH31745.1"/>
    </source>
</evidence>
<dbReference type="InterPro" id="IPR006485">
    <property type="entry name" value="Phage-like_holin"/>
</dbReference>
<reference evidence="3" key="1">
    <citation type="journal article" date="2019" name="Int. J. Syst. Evol. Microbiol.">
        <title>The Global Catalogue of Microorganisms (GCM) 10K type strain sequencing project: providing services to taxonomists for standard genome sequencing and annotation.</title>
        <authorList>
            <consortium name="The Broad Institute Genomics Platform"/>
            <consortium name="The Broad Institute Genome Sequencing Center for Infectious Disease"/>
            <person name="Wu L."/>
            <person name="Ma J."/>
        </authorList>
    </citation>
    <scope>NUCLEOTIDE SEQUENCE [LARGE SCALE GENOMIC DNA]</scope>
    <source>
        <strain evidence="3">CGMCC 1.12769</strain>
    </source>
</reference>
<gene>
    <name evidence="2" type="ORF">GCM10008013_35670</name>
</gene>
<evidence type="ECO:0000256" key="1">
    <source>
        <dbReference type="SAM" id="Phobius"/>
    </source>
</evidence>
<sequence>MVQLIGHLTGAFDLIDLMKQNILAIVDVVLGLLSTLGIITNPTKPKSGGYNL</sequence>
<feature type="transmembrane region" description="Helical" evidence="1">
    <location>
        <begin position="20"/>
        <end position="39"/>
    </location>
</feature>
<organism evidence="2 3">
    <name type="scientific">Paenibacillus segetis</name>
    <dbReference type="NCBI Taxonomy" id="1325360"/>
    <lineage>
        <taxon>Bacteria</taxon>
        <taxon>Bacillati</taxon>
        <taxon>Bacillota</taxon>
        <taxon>Bacilli</taxon>
        <taxon>Bacillales</taxon>
        <taxon>Paenibacillaceae</taxon>
        <taxon>Paenibacillus</taxon>
    </lineage>
</organism>
<keyword evidence="3" id="KW-1185">Reference proteome</keyword>
<keyword evidence="1" id="KW-0472">Membrane</keyword>
<comment type="caution">
    <text evidence="2">The sequence shown here is derived from an EMBL/GenBank/DDBJ whole genome shotgun (WGS) entry which is preliminary data.</text>
</comment>
<proteinExistence type="predicted"/>